<evidence type="ECO:0000313" key="2">
    <source>
        <dbReference type="Proteomes" id="UP000821845"/>
    </source>
</evidence>
<comment type="caution">
    <text evidence="1">The sequence shown here is derived from an EMBL/GenBank/DDBJ whole genome shotgun (WGS) entry which is preliminary data.</text>
</comment>
<name>A0ACB7TJZ6_HYAAI</name>
<dbReference type="Proteomes" id="UP000821845">
    <property type="component" value="Chromosome 1"/>
</dbReference>
<protein>
    <submittedName>
        <fullName evidence="1">Uncharacterized protein</fullName>
    </submittedName>
</protein>
<sequence>MFLAPFTHEGALLERRSRRRVVITPPRGAKFPTSKRSSRCRSRNPSGTTTNRHRYRIVPLASLEHVHATTLTDTDEATHALVPDGHAVVHTFAASGAVTADVVRVFHTARRAMDGGEGGTSSDRGAKASNAEGLCVGRETNRRLGSKKAAAVKDQADGGD</sequence>
<gene>
    <name evidence="1" type="ORF">HPB50_021967</name>
</gene>
<evidence type="ECO:0000313" key="1">
    <source>
        <dbReference type="EMBL" id="KAH6947882.1"/>
    </source>
</evidence>
<organism evidence="1 2">
    <name type="scientific">Hyalomma asiaticum</name>
    <name type="common">Tick</name>
    <dbReference type="NCBI Taxonomy" id="266040"/>
    <lineage>
        <taxon>Eukaryota</taxon>
        <taxon>Metazoa</taxon>
        <taxon>Ecdysozoa</taxon>
        <taxon>Arthropoda</taxon>
        <taxon>Chelicerata</taxon>
        <taxon>Arachnida</taxon>
        <taxon>Acari</taxon>
        <taxon>Parasitiformes</taxon>
        <taxon>Ixodida</taxon>
        <taxon>Ixodoidea</taxon>
        <taxon>Ixodidae</taxon>
        <taxon>Hyalomminae</taxon>
        <taxon>Hyalomma</taxon>
    </lineage>
</organism>
<keyword evidence="2" id="KW-1185">Reference proteome</keyword>
<accession>A0ACB7TJZ6</accession>
<proteinExistence type="predicted"/>
<dbReference type="EMBL" id="CM023481">
    <property type="protein sequence ID" value="KAH6947882.1"/>
    <property type="molecule type" value="Genomic_DNA"/>
</dbReference>
<reference evidence="1" key="1">
    <citation type="submission" date="2020-05" db="EMBL/GenBank/DDBJ databases">
        <title>Large-scale comparative analyses of tick genomes elucidate their genetic diversity and vector capacities.</title>
        <authorList>
            <person name="Jia N."/>
            <person name="Wang J."/>
            <person name="Shi W."/>
            <person name="Du L."/>
            <person name="Sun Y."/>
            <person name="Zhan W."/>
            <person name="Jiang J."/>
            <person name="Wang Q."/>
            <person name="Zhang B."/>
            <person name="Ji P."/>
            <person name="Sakyi L.B."/>
            <person name="Cui X."/>
            <person name="Yuan T."/>
            <person name="Jiang B."/>
            <person name="Yang W."/>
            <person name="Lam T.T.-Y."/>
            <person name="Chang Q."/>
            <person name="Ding S."/>
            <person name="Wang X."/>
            <person name="Zhu J."/>
            <person name="Ruan X."/>
            <person name="Zhao L."/>
            <person name="Wei J."/>
            <person name="Que T."/>
            <person name="Du C."/>
            <person name="Cheng J."/>
            <person name="Dai P."/>
            <person name="Han X."/>
            <person name="Huang E."/>
            <person name="Gao Y."/>
            <person name="Liu J."/>
            <person name="Shao H."/>
            <person name="Ye R."/>
            <person name="Li L."/>
            <person name="Wei W."/>
            <person name="Wang X."/>
            <person name="Wang C."/>
            <person name="Yang T."/>
            <person name="Huo Q."/>
            <person name="Li W."/>
            <person name="Guo W."/>
            <person name="Chen H."/>
            <person name="Zhou L."/>
            <person name="Ni X."/>
            <person name="Tian J."/>
            <person name="Zhou Y."/>
            <person name="Sheng Y."/>
            <person name="Liu T."/>
            <person name="Pan Y."/>
            <person name="Xia L."/>
            <person name="Li J."/>
            <person name="Zhao F."/>
            <person name="Cao W."/>
        </authorList>
    </citation>
    <scope>NUCLEOTIDE SEQUENCE</scope>
    <source>
        <strain evidence="1">Hyas-2018</strain>
    </source>
</reference>